<feature type="transmembrane region" description="Helical" evidence="10">
    <location>
        <begin position="2520"/>
        <end position="2541"/>
    </location>
</feature>
<dbReference type="InterPro" id="IPR006667">
    <property type="entry name" value="SLC41_membr_dom"/>
</dbReference>
<feature type="transmembrane region" description="Helical" evidence="10">
    <location>
        <begin position="2553"/>
        <end position="2575"/>
    </location>
</feature>
<comment type="similarity">
    <text evidence="2">Belongs to the SLC41A transporter family.</text>
</comment>
<feature type="compositionally biased region" description="Polar residues" evidence="9">
    <location>
        <begin position="1528"/>
        <end position="1544"/>
    </location>
</feature>
<evidence type="ECO:0000256" key="5">
    <source>
        <dbReference type="ARBA" id="ARBA00022842"/>
    </source>
</evidence>
<feature type="compositionally biased region" description="Gly residues" evidence="9">
    <location>
        <begin position="1877"/>
        <end position="1894"/>
    </location>
</feature>
<feature type="region of interest" description="Disordered" evidence="9">
    <location>
        <begin position="1194"/>
        <end position="1374"/>
    </location>
</feature>
<feature type="domain" description="SLC41A/MgtE integral membrane" evidence="11">
    <location>
        <begin position="2318"/>
        <end position="2439"/>
    </location>
</feature>
<organism evidence="13">
    <name type="scientific">Volvox carteri f. nagariensis</name>
    <dbReference type="NCBI Taxonomy" id="3068"/>
    <lineage>
        <taxon>Eukaryota</taxon>
        <taxon>Viridiplantae</taxon>
        <taxon>Chlorophyta</taxon>
        <taxon>core chlorophytes</taxon>
        <taxon>Chlorophyceae</taxon>
        <taxon>CS clade</taxon>
        <taxon>Chlamydomonadales</taxon>
        <taxon>Volvocaceae</taxon>
        <taxon>Volvox</taxon>
    </lineage>
</organism>
<feature type="compositionally biased region" description="Low complexity" evidence="9">
    <location>
        <begin position="655"/>
        <end position="666"/>
    </location>
</feature>
<dbReference type="GeneID" id="9625873"/>
<proteinExistence type="inferred from homology"/>
<evidence type="ECO:0000256" key="6">
    <source>
        <dbReference type="ARBA" id="ARBA00022989"/>
    </source>
</evidence>
<feature type="coiled-coil region" evidence="8">
    <location>
        <begin position="1080"/>
        <end position="1107"/>
    </location>
</feature>
<feature type="region of interest" description="Disordered" evidence="9">
    <location>
        <begin position="1528"/>
        <end position="1584"/>
    </location>
</feature>
<dbReference type="EMBL" id="GL378357">
    <property type="protein sequence ID" value="EFJ45430.1"/>
    <property type="molecule type" value="Genomic_DNA"/>
</dbReference>
<feature type="region of interest" description="Disordered" evidence="9">
    <location>
        <begin position="426"/>
        <end position="458"/>
    </location>
</feature>
<evidence type="ECO:0000313" key="12">
    <source>
        <dbReference type="EMBL" id="EFJ45430.1"/>
    </source>
</evidence>
<keyword evidence="3" id="KW-0813">Transport</keyword>
<feature type="compositionally biased region" description="Basic and acidic residues" evidence="9">
    <location>
        <begin position="259"/>
        <end position="274"/>
    </location>
</feature>
<dbReference type="PANTHER" id="PTHR41394:SF5">
    <property type="entry name" value="SLC41A_MGTE INTEGRAL MEMBRANE DOMAIN-CONTAINING PROTEIN"/>
    <property type="match status" value="1"/>
</dbReference>
<feature type="transmembrane region" description="Helical" evidence="10">
    <location>
        <begin position="2359"/>
        <end position="2379"/>
    </location>
</feature>
<evidence type="ECO:0000256" key="7">
    <source>
        <dbReference type="ARBA" id="ARBA00023136"/>
    </source>
</evidence>
<sequence length="2670" mass="277260">MPQARRDTCPLGVAAPGIASTGRLVELKLIISGLQFGNSLQPVAQLAEGERGSRPSPGGAVNRGANAAAASTGGGDGTGFPALPDPGEVMLPPAPPDDLPVLKLLQQGDLFGPGRGAAASTAGGSSVGFRNGEEVPLLIPLVNGAVTNINFDESYGQPQEALIERYLTLMGLAPQLAAAAEAAAAPQPPGTAAAADGGGGGTGAKESAAGAAATTGYGSWVGGKRAAAAGPIRSHAAAGPVNAAAAAAAAAPLASADPRQGEREVNEAAAHDTDADADSEAADDDDLLLSVQRPRRRPPPPPSPGTTPAITALGLDRLTLHRRGIPEALIGALHRGLAATASAFFRTCLAEQRRLVALTHGSGPEVPLADRLLSFITGTEAQLKNGSSTPELVDLRAVRDNQAILDAVSPPRPGDPIPFYHELLHKRQQQQEQEQDQKQGQPKQSSSSAPPGPSAIWPTVGEVQMEGEGEGGLETAPLEQLLDLDKVAALATAGNVPGLRALLRSLVAAADYTRTSLLARLRAEVERAQREGERAAEAKKAENKLREQLAARNVALAERGVELEAACRRATAAEEALVTERAIVSGLRGQLRQLTADYEAQHRELRAGLEAHLTRPASAKLLQGSHNNSHSSSSSSSSSHHRHHGHHGHRHGHHAPAAATAASNANADDAAELHALGSELATARAELALSEMTCQQERAKGRQLKVMLDTARGTVDMHASRAAAAAAEVERLGRLVAASEDLANASSGGMAMLEQQLAQEKAAHRRTLERLQATSWKVEQARTAVVDVRARAGHNLRKLQTALADVNLRAVSAERQLADATVELRHTRSELEGANNSLETFTLAACIVQALRDRTTRLEEDMALLRTDAVTAKVDVKELSEKLRETEDSHAQLGEQHRALQDDMALAREKIEELEVKEARLKELTVQHEELKTAKARLDQQYAGMVKAKSLLSSELAGLKRHADVLADQMVTALFDTVSLATQILETQSRVRQALVERIDHLEDGIKDRLGTATDYWRQVLILSRGTPRSMVQLNTQYERVGWLRDRADESKAKGDAANKLLEHERQVTAARTAEYQSLIDTLSGEVHKLKRRVSSLEANNAMQQRATADMQRLLNDAEWKVTKAKEREAMLGVRFIVPHGRDNKAVQTVYSDLYMMTGPIAPTITIISSAAAAAAAAAPRQQLLLQTRSLGMQEPAPSADTGELLGCTEDGVEYGSSGGGVMEVPGSPASLPPLSALNSPTINSAAAGGGGGSAAANHWGSTSLRNRPQSNLSRGSSALPPAASPMRCTSPDLPNAGPDGAADGGGGGGGGPPLPRPTCVSPDMPLGRSPSTSASGNGGAAAFTGQGRPPPSQRRRHPDEVQRRSAGSALSPAASLNSLHSANSVLSDSAGAVLHSSRPASPVVMPVAIATPQTPSGIPHGWQHSPWDWVPDAAPLARSGAVQPYGRQALLEVIADIHYTKGLHDQYIGAYFEARHGPRGSSPPAAELALGQLLASLEAHSALYDVMLFARVAGLQAWTCKGVCRNGSSSNAASRPATAQSLKMSAAGGSFSRPRTPRDANMSPYASGGLSPSRPGTAASVAAAARNNRTLSARNSMGTPPMLLGLVPSSRPSTAASPPMAYGAASGTVAVDVSDLVLPVNGGETVMRVRTGLSPTITTSAATATSAAVSSANAHHGSAHALHTGSRRAGSTAGPLLSDVSGMDALSQFINTGRLLGKLKQTDLGQPLQEELHPELHFTVRQVCDSLRIEEAPELLIRPTLPYGADLMLLQVPYVATGSLAVLAQGDVDRQPVLYPLAASSAAAGGWRRRGVLLLTPAFVAVAEPAILRESEAPLIGDELRAMLGAALAPLAMPGGTGWRLEVQGAPPNTQSATTAGGGSGGGSSGGAIGNSGGVVAPRTSGSGAPPGFPPPSSPTLLSAAEAITVVNAAALKGRSVASVLPSQLQFKWDRMLAHLRTVAAAATVSADRGALLATQNMAAAVRAVFRAAAGLGLQDGAQPGSSEDLLLQAQTMPVSDENMMCMATVPIHEAAAEGGDSRRGYALARVAMLARWAEAPEYSHGKIHAINRATCQEDRLDLHKRPLARPCPLVRIPSLSTLHPPTKGRLIMWPLTSMTKKPRHLLGLASSSHPGDKSTSGSHMQSRRALVGLPYQRPNAASSGQAALAAAGSGSGPLLFNANINNTNNSTTTTTTTISNPATAVTTLSSLDEAAARSAWSASRRAQLCDGGLPDPDMCSLGALGGSSEEEDLLADKDKPSGLGGGQSGGSAASAPVIDEALSRGRWLLGLLIVQSTSSFVLDAYQDLLRDHLVVTLFLTMLVGAGGNAGNQSAIKVIRGLATGAIRPSWPSARATLRDQALVGLLLGTGLSAGGFVRVYATHGDVANAAAISVSLFLIVMTSVVLGTGLPFALARAGVDPANAGTSIQVLMDILGVAITCVTCHFVLVQLALGVGVGVGAAAGPIAGAAAAAAALPMSSGTPLVSPSATPMHLLAAAWPWLPTSSTTHPQLALKGHDVLLLYLPAAVPISKDPSVVLFVIVRAAVLRRVRSLELAIWSLPVLVLVTVFINLFFVLYKGSEARLAWTSQKCAWVSSVAAGGCALVTGLLGVPYMKRHVEAAAQARTKQEQLDSIIPFLPPEERVSTAFELIYTGVTDVDAAGACSQKKTVYY</sequence>
<feature type="region of interest" description="Disordered" evidence="9">
    <location>
        <begin position="1864"/>
        <end position="1917"/>
    </location>
</feature>
<feature type="transmembrane region" description="Helical" evidence="10">
    <location>
        <begin position="2385"/>
        <end position="2412"/>
    </location>
</feature>
<dbReference type="STRING" id="3068.D8U437"/>
<feature type="region of interest" description="Disordered" evidence="9">
    <location>
        <begin position="1672"/>
        <end position="1694"/>
    </location>
</feature>
<keyword evidence="5" id="KW-0460">Magnesium</keyword>
<dbReference type="InterPro" id="IPR036739">
    <property type="entry name" value="SLC41_membr_dom_sf"/>
</dbReference>
<dbReference type="Pfam" id="PF01769">
    <property type="entry name" value="MgtE"/>
    <property type="match status" value="1"/>
</dbReference>
<feature type="transmembrane region" description="Helical" evidence="10">
    <location>
        <begin position="2590"/>
        <end position="2609"/>
    </location>
</feature>
<dbReference type="Gene3D" id="1.10.357.20">
    <property type="entry name" value="SLC41 divalent cation transporters, integral membrane domain"/>
    <property type="match status" value="1"/>
</dbReference>
<feature type="region of interest" description="Disordered" evidence="9">
    <location>
        <begin position="622"/>
        <end position="666"/>
    </location>
</feature>
<feature type="compositionally biased region" description="Low complexity" evidence="9">
    <location>
        <begin position="1672"/>
        <end position="1682"/>
    </location>
</feature>
<keyword evidence="8" id="KW-0175">Coiled coil</keyword>
<feature type="compositionally biased region" description="Basic residues" evidence="9">
    <location>
        <begin position="639"/>
        <end position="654"/>
    </location>
</feature>
<feature type="compositionally biased region" description="Acidic residues" evidence="9">
    <location>
        <begin position="275"/>
        <end position="287"/>
    </location>
</feature>
<evidence type="ECO:0000259" key="11">
    <source>
        <dbReference type="Pfam" id="PF01769"/>
    </source>
</evidence>
<feature type="compositionally biased region" description="Low complexity" evidence="9">
    <location>
        <begin position="1292"/>
        <end position="1302"/>
    </location>
</feature>
<accession>D8U437</accession>
<evidence type="ECO:0000256" key="8">
    <source>
        <dbReference type="SAM" id="Coils"/>
    </source>
</evidence>
<feature type="compositionally biased region" description="Polar residues" evidence="9">
    <location>
        <begin position="1260"/>
        <end position="1277"/>
    </location>
</feature>
<feature type="coiled-coil region" evidence="8">
    <location>
        <begin position="750"/>
        <end position="941"/>
    </location>
</feature>
<dbReference type="OrthoDB" id="547318at2759"/>
<evidence type="ECO:0000313" key="13">
    <source>
        <dbReference type="Proteomes" id="UP000001058"/>
    </source>
</evidence>
<name>D8U437_VOLCA</name>
<feature type="compositionally biased region" description="Low complexity" evidence="9">
    <location>
        <begin position="58"/>
        <end position="71"/>
    </location>
</feature>
<evidence type="ECO:0000256" key="9">
    <source>
        <dbReference type="SAM" id="MobiDB-lite"/>
    </source>
</evidence>
<keyword evidence="7 10" id="KW-0472">Membrane</keyword>
<feature type="transmembrane region" description="Helical" evidence="10">
    <location>
        <begin position="2457"/>
        <end position="2475"/>
    </location>
</feature>
<comment type="subcellular location">
    <subcellularLocation>
        <location evidence="1">Membrane</location>
        <topology evidence="1">Multi-pass membrane protein</topology>
    </subcellularLocation>
</comment>
<protein>
    <recommendedName>
        <fullName evidence="11">SLC41A/MgtE integral membrane domain-containing protein</fullName>
    </recommendedName>
</protein>
<evidence type="ECO:0000256" key="4">
    <source>
        <dbReference type="ARBA" id="ARBA00022692"/>
    </source>
</evidence>
<dbReference type="eggNOG" id="ENOG502S0JS">
    <property type="taxonomic scope" value="Eukaryota"/>
</dbReference>
<feature type="region of interest" description="Disordered" evidence="9">
    <location>
        <begin position="2248"/>
        <end position="2271"/>
    </location>
</feature>
<dbReference type="SUPFAM" id="SSF161093">
    <property type="entry name" value="MgtE membrane domain-like"/>
    <property type="match status" value="1"/>
</dbReference>
<gene>
    <name evidence="12" type="ORF">VOLCADRAFT_105985</name>
</gene>
<feature type="region of interest" description="Disordered" evidence="9">
    <location>
        <begin position="187"/>
        <end position="207"/>
    </location>
</feature>
<feature type="compositionally biased region" description="Low complexity" evidence="9">
    <location>
        <begin position="624"/>
        <end position="638"/>
    </location>
</feature>
<dbReference type="Proteomes" id="UP000001058">
    <property type="component" value="Unassembled WGS sequence"/>
</dbReference>
<keyword evidence="6 10" id="KW-1133">Transmembrane helix</keyword>
<feature type="transmembrane region" description="Helical" evidence="10">
    <location>
        <begin position="2432"/>
        <end position="2451"/>
    </location>
</feature>
<dbReference type="KEGG" id="vcn:VOLCADRAFT_105985"/>
<feature type="compositionally biased region" description="Low complexity" evidence="9">
    <location>
        <begin position="1228"/>
        <end position="1247"/>
    </location>
</feature>
<evidence type="ECO:0000256" key="2">
    <source>
        <dbReference type="ARBA" id="ARBA00009749"/>
    </source>
</evidence>
<dbReference type="GO" id="GO:0016020">
    <property type="term" value="C:membrane"/>
    <property type="evidence" value="ECO:0007669"/>
    <property type="project" value="UniProtKB-SubCell"/>
</dbReference>
<feature type="compositionally biased region" description="Gly residues" evidence="9">
    <location>
        <begin position="1303"/>
        <end position="1312"/>
    </location>
</feature>
<feature type="compositionally biased region" description="Low complexity" evidence="9">
    <location>
        <begin position="1330"/>
        <end position="1346"/>
    </location>
</feature>
<feature type="region of interest" description="Disordered" evidence="9">
    <location>
        <begin position="253"/>
        <end position="310"/>
    </location>
</feature>
<dbReference type="PANTHER" id="PTHR41394">
    <property type="entry name" value="MAGNESIUM TRANSPORTER MGTE"/>
    <property type="match status" value="1"/>
</dbReference>
<evidence type="ECO:0000256" key="1">
    <source>
        <dbReference type="ARBA" id="ARBA00004141"/>
    </source>
</evidence>
<reference evidence="12 13" key="1">
    <citation type="journal article" date="2010" name="Science">
        <title>Genomic analysis of organismal complexity in the multicellular green alga Volvox carteri.</title>
        <authorList>
            <person name="Prochnik S.E."/>
            <person name="Umen J."/>
            <person name="Nedelcu A.M."/>
            <person name="Hallmann A."/>
            <person name="Miller S.M."/>
            <person name="Nishii I."/>
            <person name="Ferris P."/>
            <person name="Kuo A."/>
            <person name="Mitros T."/>
            <person name="Fritz-Laylin L.K."/>
            <person name="Hellsten U."/>
            <person name="Chapman J."/>
            <person name="Simakov O."/>
            <person name="Rensing S.A."/>
            <person name="Terry A."/>
            <person name="Pangilinan J."/>
            <person name="Kapitonov V."/>
            <person name="Jurka J."/>
            <person name="Salamov A."/>
            <person name="Shapiro H."/>
            <person name="Schmutz J."/>
            <person name="Grimwood J."/>
            <person name="Lindquist E."/>
            <person name="Lucas S."/>
            <person name="Grigoriev I.V."/>
            <person name="Schmitt R."/>
            <person name="Kirk D."/>
            <person name="Rokhsar D.S."/>
        </authorList>
    </citation>
    <scope>NUCLEOTIDE SEQUENCE [LARGE SCALE GENOMIC DNA]</scope>
    <source>
        <strain evidence="13">f. Nagariensis / Eve</strain>
    </source>
</reference>
<evidence type="ECO:0000256" key="3">
    <source>
        <dbReference type="ARBA" id="ARBA00022448"/>
    </source>
</evidence>
<evidence type="ECO:0000256" key="10">
    <source>
        <dbReference type="SAM" id="Phobius"/>
    </source>
</evidence>
<feature type="coiled-coil region" evidence="8">
    <location>
        <begin position="518"/>
        <end position="558"/>
    </location>
</feature>
<feature type="compositionally biased region" description="Low complexity" evidence="9">
    <location>
        <begin position="438"/>
        <end position="449"/>
    </location>
</feature>
<keyword evidence="13" id="KW-1185">Reference proteome</keyword>
<dbReference type="RefSeq" id="XP_002953457.1">
    <property type="nucleotide sequence ID" value="XM_002953411.1"/>
</dbReference>
<dbReference type="InParanoid" id="D8U437"/>
<dbReference type="GO" id="GO:0008324">
    <property type="term" value="F:monoatomic cation transmembrane transporter activity"/>
    <property type="evidence" value="ECO:0007669"/>
    <property type="project" value="InterPro"/>
</dbReference>
<keyword evidence="4 10" id="KW-0812">Transmembrane</keyword>
<feature type="region of interest" description="Disordered" evidence="9">
    <location>
        <begin position="46"/>
        <end position="89"/>
    </location>
</feature>